<gene>
    <name evidence="1" type="ORF">SAMN05444159_6880</name>
</gene>
<dbReference type="Pfam" id="PF19879">
    <property type="entry name" value="DUF6352"/>
    <property type="match status" value="1"/>
</dbReference>
<name>A0A1M7DP08_9BRAD</name>
<reference evidence="1 2" key="1">
    <citation type="submission" date="2016-11" db="EMBL/GenBank/DDBJ databases">
        <authorList>
            <person name="Jaros S."/>
            <person name="Januszkiewicz K."/>
            <person name="Wedrychowicz H."/>
        </authorList>
    </citation>
    <scope>NUCLEOTIDE SEQUENCE [LARGE SCALE GENOMIC DNA]</scope>
    <source>
        <strain evidence="1 2">GAS499</strain>
    </source>
</reference>
<evidence type="ECO:0000313" key="2">
    <source>
        <dbReference type="Proteomes" id="UP000189935"/>
    </source>
</evidence>
<accession>A0A1M7DP08</accession>
<dbReference type="Proteomes" id="UP000189935">
    <property type="component" value="Chromosome I"/>
</dbReference>
<organism evidence="1 2">
    <name type="scientific">Bradyrhizobium lablabi</name>
    <dbReference type="NCBI Taxonomy" id="722472"/>
    <lineage>
        <taxon>Bacteria</taxon>
        <taxon>Pseudomonadati</taxon>
        <taxon>Pseudomonadota</taxon>
        <taxon>Alphaproteobacteria</taxon>
        <taxon>Hyphomicrobiales</taxon>
        <taxon>Nitrobacteraceae</taxon>
        <taxon>Bradyrhizobium</taxon>
    </lineage>
</organism>
<dbReference type="AlphaFoldDB" id="A0A1M7DP08"/>
<evidence type="ECO:0000313" key="1">
    <source>
        <dbReference type="EMBL" id="SHL81210.1"/>
    </source>
</evidence>
<dbReference type="RefSeq" id="WP_244562129.1">
    <property type="nucleotide sequence ID" value="NZ_LT670844.1"/>
</dbReference>
<proteinExistence type="predicted"/>
<dbReference type="EMBL" id="LT670844">
    <property type="protein sequence ID" value="SHL81210.1"/>
    <property type="molecule type" value="Genomic_DNA"/>
</dbReference>
<protein>
    <submittedName>
        <fullName evidence="1">Uncharacterized protein</fullName>
    </submittedName>
</protein>
<sequence length="337" mass="37934">MSASRDFWMSCGHHLLDRDNTGRLLVTDEFLKAYLARPELVPPPEACAAERRLHQAMLSDPRRSVAAAQVAEVADTDARENWEMMIAWRDHLVKHRTLEAAYLEIIRRKIKFPHVLIGQAMQAILRNVLDDCDDVFVLRAAEMLFRPQKLIIAERSVVAVDEETEASLDRQPQSPLAALLGLPAVTEFDMLNDVTVGGYWERSDRFDMALDLTAGQRGLVALGDVLTRWLRHLLAIDVVIEPLAELRNTPLSWYVGLSSDATRIGDALWDGGDLGDAMRAQLVGLFRLTFRNPEDMIEKVRGEPVYLLAAMTADEVLRLKPQNLLTGLPIRHEEAVN</sequence>
<dbReference type="InterPro" id="IPR045932">
    <property type="entry name" value="DUF6352"/>
</dbReference>